<keyword evidence="2" id="KW-1185">Reference proteome</keyword>
<gene>
    <name evidence="1" type="ORF">EYF80_001812</name>
</gene>
<dbReference type="AlphaFoldDB" id="A0A4Z2JDW7"/>
<dbReference type="EMBL" id="SRLO01000008">
    <property type="protein sequence ID" value="TNN87848.1"/>
    <property type="molecule type" value="Genomic_DNA"/>
</dbReference>
<comment type="caution">
    <text evidence="1">The sequence shown here is derived from an EMBL/GenBank/DDBJ whole genome shotgun (WGS) entry which is preliminary data.</text>
</comment>
<sequence length="138" mass="14908">MASQEQSEDVEVKRMFEVFEVSYTCVDCVEVRVTLPLVIAKAHQSHESPQPVALPLHLPHTERGLLAGAGLVLGEGGEDEDAPRVRGTYVGGSIVRLVAGTEHVVCDADCHVIAGILPLTGHDIRQVNTPDPRLLIRT</sequence>
<protein>
    <submittedName>
        <fullName evidence="1">Uncharacterized protein</fullName>
    </submittedName>
</protein>
<name>A0A4Z2JDW7_9TELE</name>
<proteinExistence type="predicted"/>
<dbReference type="Proteomes" id="UP000314294">
    <property type="component" value="Unassembled WGS sequence"/>
</dbReference>
<organism evidence="1 2">
    <name type="scientific">Liparis tanakae</name>
    <name type="common">Tanaka's snailfish</name>
    <dbReference type="NCBI Taxonomy" id="230148"/>
    <lineage>
        <taxon>Eukaryota</taxon>
        <taxon>Metazoa</taxon>
        <taxon>Chordata</taxon>
        <taxon>Craniata</taxon>
        <taxon>Vertebrata</taxon>
        <taxon>Euteleostomi</taxon>
        <taxon>Actinopterygii</taxon>
        <taxon>Neopterygii</taxon>
        <taxon>Teleostei</taxon>
        <taxon>Neoteleostei</taxon>
        <taxon>Acanthomorphata</taxon>
        <taxon>Eupercaria</taxon>
        <taxon>Perciformes</taxon>
        <taxon>Cottioidei</taxon>
        <taxon>Cottales</taxon>
        <taxon>Liparidae</taxon>
        <taxon>Liparis</taxon>
    </lineage>
</organism>
<reference evidence="1 2" key="1">
    <citation type="submission" date="2019-03" db="EMBL/GenBank/DDBJ databases">
        <title>First draft genome of Liparis tanakae, snailfish: a comprehensive survey of snailfish specific genes.</title>
        <authorList>
            <person name="Kim W."/>
            <person name="Song I."/>
            <person name="Jeong J.-H."/>
            <person name="Kim D."/>
            <person name="Kim S."/>
            <person name="Ryu S."/>
            <person name="Song J.Y."/>
            <person name="Lee S.K."/>
        </authorList>
    </citation>
    <scope>NUCLEOTIDE SEQUENCE [LARGE SCALE GENOMIC DNA]</scope>
    <source>
        <tissue evidence="1">Muscle</tissue>
    </source>
</reference>
<evidence type="ECO:0000313" key="1">
    <source>
        <dbReference type="EMBL" id="TNN87848.1"/>
    </source>
</evidence>
<evidence type="ECO:0000313" key="2">
    <source>
        <dbReference type="Proteomes" id="UP000314294"/>
    </source>
</evidence>
<accession>A0A4Z2JDW7</accession>